<dbReference type="InterPro" id="IPR028250">
    <property type="entry name" value="DsbDN"/>
</dbReference>
<dbReference type="RefSeq" id="WP_090335574.1">
    <property type="nucleotide sequence ID" value="NZ_FNXY01000004.1"/>
</dbReference>
<name>A0A1H6UWC2_9BACT</name>
<dbReference type="GO" id="GO:0015035">
    <property type="term" value="F:protein-disulfide reductase activity"/>
    <property type="evidence" value="ECO:0007669"/>
    <property type="project" value="TreeGrafter"/>
</dbReference>
<keyword evidence="1" id="KW-0732">Signal</keyword>
<dbReference type="PANTHER" id="PTHR32234">
    <property type="entry name" value="THIOL:DISULFIDE INTERCHANGE PROTEIN DSBD"/>
    <property type="match status" value="1"/>
</dbReference>
<evidence type="ECO:0000259" key="2">
    <source>
        <dbReference type="Pfam" id="PF11412"/>
    </source>
</evidence>
<dbReference type="Gene3D" id="2.60.40.1250">
    <property type="entry name" value="Thiol:disulfide interchange protein DsbD, N-terminal domain"/>
    <property type="match status" value="1"/>
</dbReference>
<protein>
    <submittedName>
        <fullName evidence="3">Disulphide bond corrector protein DsbC</fullName>
    </submittedName>
</protein>
<feature type="domain" description="Thiol:disulfide interchange protein DsbD N-terminal" evidence="2">
    <location>
        <begin position="29"/>
        <end position="144"/>
    </location>
</feature>
<dbReference type="AlphaFoldDB" id="A0A1H6UWC2"/>
<proteinExistence type="predicted"/>
<dbReference type="OrthoDB" id="767251at2"/>
<dbReference type="EMBL" id="FNXY01000004">
    <property type="protein sequence ID" value="SEI92262.1"/>
    <property type="molecule type" value="Genomic_DNA"/>
</dbReference>
<dbReference type="GO" id="GO:0045454">
    <property type="term" value="P:cell redox homeostasis"/>
    <property type="evidence" value="ECO:0007669"/>
    <property type="project" value="TreeGrafter"/>
</dbReference>
<sequence>MKTLLLLAAGLFISLSGQGETLKPVKWSFTVTKTSEIEASILIKASINDGWHVYAQAIPEGGPLKATFSFIPARSYQLLGSVAEPKPIIRFEEFFNMNVSYFEEEVVFKQKIKLTGKGTIVKGAVKFMACSAKQCLPPETVEFSVPVK</sequence>
<feature type="chain" id="PRO_5011604977" evidence="1">
    <location>
        <begin position="20"/>
        <end position="148"/>
    </location>
</feature>
<evidence type="ECO:0000313" key="3">
    <source>
        <dbReference type="EMBL" id="SEI92262.1"/>
    </source>
</evidence>
<dbReference type="InterPro" id="IPR036929">
    <property type="entry name" value="DsbDN_sf"/>
</dbReference>
<dbReference type="PANTHER" id="PTHR32234:SF0">
    <property type="entry name" value="THIOL:DISULFIDE INTERCHANGE PROTEIN DSBD"/>
    <property type="match status" value="1"/>
</dbReference>
<evidence type="ECO:0000313" key="4">
    <source>
        <dbReference type="Proteomes" id="UP000199532"/>
    </source>
</evidence>
<feature type="signal peptide" evidence="1">
    <location>
        <begin position="1"/>
        <end position="19"/>
    </location>
</feature>
<dbReference type="Proteomes" id="UP000199532">
    <property type="component" value="Unassembled WGS sequence"/>
</dbReference>
<dbReference type="Pfam" id="PF11412">
    <property type="entry name" value="DsbD_N"/>
    <property type="match status" value="1"/>
</dbReference>
<organism evidence="3 4">
    <name type="scientific">Dyadobacter koreensis</name>
    <dbReference type="NCBI Taxonomy" id="408657"/>
    <lineage>
        <taxon>Bacteria</taxon>
        <taxon>Pseudomonadati</taxon>
        <taxon>Bacteroidota</taxon>
        <taxon>Cytophagia</taxon>
        <taxon>Cytophagales</taxon>
        <taxon>Spirosomataceae</taxon>
        <taxon>Dyadobacter</taxon>
    </lineage>
</organism>
<keyword evidence="4" id="KW-1185">Reference proteome</keyword>
<accession>A0A1H6UWC2</accession>
<gene>
    <name evidence="3" type="ORF">SAMN04487995_2565</name>
</gene>
<reference evidence="3 4" key="1">
    <citation type="submission" date="2016-10" db="EMBL/GenBank/DDBJ databases">
        <authorList>
            <person name="de Groot N.N."/>
        </authorList>
    </citation>
    <scope>NUCLEOTIDE SEQUENCE [LARGE SCALE GENOMIC DNA]</scope>
    <source>
        <strain evidence="3 4">DSM 19938</strain>
    </source>
</reference>
<dbReference type="STRING" id="408657.SAMN04487995_2565"/>
<evidence type="ECO:0000256" key="1">
    <source>
        <dbReference type="SAM" id="SignalP"/>
    </source>
</evidence>